<evidence type="ECO:0000313" key="1">
    <source>
        <dbReference type="EMBL" id="JAD47687.1"/>
    </source>
</evidence>
<sequence length="17" mass="2196">MRNAWIITFRFRSVIVW</sequence>
<proteinExistence type="predicted"/>
<dbReference type="AlphaFoldDB" id="A0A0A9AKU4"/>
<organism evidence="1">
    <name type="scientific">Arundo donax</name>
    <name type="common">Giant reed</name>
    <name type="synonym">Donax arundinaceus</name>
    <dbReference type="NCBI Taxonomy" id="35708"/>
    <lineage>
        <taxon>Eukaryota</taxon>
        <taxon>Viridiplantae</taxon>
        <taxon>Streptophyta</taxon>
        <taxon>Embryophyta</taxon>
        <taxon>Tracheophyta</taxon>
        <taxon>Spermatophyta</taxon>
        <taxon>Magnoliopsida</taxon>
        <taxon>Liliopsida</taxon>
        <taxon>Poales</taxon>
        <taxon>Poaceae</taxon>
        <taxon>PACMAD clade</taxon>
        <taxon>Arundinoideae</taxon>
        <taxon>Arundineae</taxon>
        <taxon>Arundo</taxon>
    </lineage>
</organism>
<protein>
    <submittedName>
        <fullName evidence="1">Uncharacterized protein</fullName>
    </submittedName>
</protein>
<reference evidence="1" key="1">
    <citation type="submission" date="2014-09" db="EMBL/GenBank/DDBJ databases">
        <authorList>
            <person name="Magalhaes I.L.F."/>
            <person name="Oliveira U."/>
            <person name="Santos F.R."/>
            <person name="Vidigal T.H.D.A."/>
            <person name="Brescovit A.D."/>
            <person name="Santos A.J."/>
        </authorList>
    </citation>
    <scope>NUCLEOTIDE SEQUENCE</scope>
    <source>
        <tissue evidence="1">Shoot tissue taken approximately 20 cm above the soil surface</tissue>
    </source>
</reference>
<reference evidence="1" key="2">
    <citation type="journal article" date="2015" name="Data Brief">
        <title>Shoot transcriptome of the giant reed, Arundo donax.</title>
        <authorList>
            <person name="Barrero R.A."/>
            <person name="Guerrero F.D."/>
            <person name="Moolhuijzen P."/>
            <person name="Goolsby J.A."/>
            <person name="Tidwell J."/>
            <person name="Bellgard S.E."/>
            <person name="Bellgard M.I."/>
        </authorList>
    </citation>
    <scope>NUCLEOTIDE SEQUENCE</scope>
    <source>
        <tissue evidence="1">Shoot tissue taken approximately 20 cm above the soil surface</tissue>
    </source>
</reference>
<name>A0A0A9AKU4_ARUDO</name>
<accession>A0A0A9AKU4</accession>
<dbReference type="EMBL" id="GBRH01250208">
    <property type="protein sequence ID" value="JAD47687.1"/>
    <property type="molecule type" value="Transcribed_RNA"/>
</dbReference>